<sequence length="830" mass="91809">MPEQMRRMTYAAPDHRPGPGRPVPVTTYRLQIHAGFGFDDAAAIVPYLADLGVSHLYLSPILEPEPGSTHGYDVVDHDRLNSEAGGRAAFDRLVAACRAHNLGIVVDVVPNHMTVPQETYLNGPLWDVLRLGRDSEYAEWFDIDWEAEDSRLLMPVLGADLEQVLHDGELTIAHDGGADGDECVLRYYDHEFPVRPGTENLPLPELVAAQAYRLAHWEAGATDLNYRRFFDVTTLQAVRVEDDDVFDATHELLLELHREGDIDGFRIDHPDGLADPGGYLARLAHRTGGAWVVVEKILEGHEELLSEWACAGTTGYDALLRIQQVLTDPTGAEVLDEIWASLVEPTAVDLDEVIRTAKEQVVADVQAAEVNRLVRLIERVLPDADLESTRRALGALLVSMDRYRAYLVPGQRPARSQLVVLAQAQARARDLLDPDDHAALGQVSQLARGGRPAGGLDDADAREAMAEFVIRFQQTCGPVMAKGIEDTAFYRWFRQSGANEVGGDPGTLSIETDEFHAYAEARLESWPLTMTTLSTHDTKRSEDVRARLAVLSERAEEWRDWLVEARRISARLRNGLVDPATEYLLWQTLVGTWPISGDRLTEYLLKATREAKTHTAWVDGDPAYEEAITGFAEAVLADPACQAHLDSWAELIAPSARAITLGQKLIQLTMPGVPDNYQGSESPILTLVDPDNRGAVDYPDLTRRLAALSDGPLPHDLGDAKLRVTAEAMRLRRRNPEWFVGPEADYLAVETGTPLALAFARGTLDHPEVVTVVAFSPHTREVRGGWRDFRIALPDGQWRDLLSGREIDSDGDTLLAEVVGDEPVALLVRR</sequence>
<reference evidence="4" key="1">
    <citation type="journal article" date="2019" name="Int. J. Syst. Evol. Microbiol.">
        <title>The Global Catalogue of Microorganisms (GCM) 10K type strain sequencing project: providing services to taxonomists for standard genome sequencing and annotation.</title>
        <authorList>
            <consortium name="The Broad Institute Genomics Platform"/>
            <consortium name="The Broad Institute Genome Sequencing Center for Infectious Disease"/>
            <person name="Wu L."/>
            <person name="Ma J."/>
        </authorList>
    </citation>
    <scope>NUCLEOTIDE SEQUENCE [LARGE SCALE GENOMIC DNA]</scope>
    <source>
        <strain evidence="4">JCM 15592</strain>
    </source>
</reference>
<dbReference type="PANTHER" id="PTHR10357">
    <property type="entry name" value="ALPHA-AMYLASE FAMILY MEMBER"/>
    <property type="match status" value="1"/>
</dbReference>
<dbReference type="Gene3D" id="1.10.10.470">
    <property type="entry name" value="Maltooligosyl trehalose synthase, domain 4"/>
    <property type="match status" value="1"/>
</dbReference>
<dbReference type="InterPro" id="IPR013797">
    <property type="entry name" value="Maltooligo_trehalose_synth_4"/>
</dbReference>
<feature type="domain" description="Glycosyl hydrolase family 13 catalytic" evidence="2">
    <location>
        <begin position="24"/>
        <end position="473"/>
    </location>
</feature>
<dbReference type="SMART" id="SM00642">
    <property type="entry name" value="Aamy"/>
    <property type="match status" value="1"/>
</dbReference>
<comment type="caution">
    <text evidence="3">The sequence shown here is derived from an EMBL/GenBank/DDBJ whole genome shotgun (WGS) entry which is preliminary data.</text>
</comment>
<dbReference type="EMBL" id="BAAAPO010000015">
    <property type="protein sequence ID" value="GAA1786277.1"/>
    <property type="molecule type" value="Genomic_DNA"/>
</dbReference>
<dbReference type="Proteomes" id="UP001499938">
    <property type="component" value="Unassembled WGS sequence"/>
</dbReference>
<dbReference type="PANTHER" id="PTHR10357:SF216">
    <property type="entry name" value="MALTOOLIGOSYL TREHALOSE SYNTHASE-RELATED"/>
    <property type="match status" value="1"/>
</dbReference>
<evidence type="ECO:0000256" key="1">
    <source>
        <dbReference type="SAM" id="MobiDB-lite"/>
    </source>
</evidence>
<accession>A0ABP4XNR1</accession>
<name>A0ABP4XNR1_9MICO</name>
<feature type="region of interest" description="Disordered" evidence="1">
    <location>
        <begin position="1"/>
        <end position="22"/>
    </location>
</feature>
<dbReference type="CDD" id="cd11336">
    <property type="entry name" value="AmyAc_MTSase"/>
    <property type="match status" value="1"/>
</dbReference>
<evidence type="ECO:0000259" key="2">
    <source>
        <dbReference type="SMART" id="SM00642"/>
    </source>
</evidence>
<dbReference type="NCBIfam" id="TIGR02401">
    <property type="entry name" value="trehalose_TreY"/>
    <property type="match status" value="1"/>
</dbReference>
<organism evidence="3 4">
    <name type="scientific">Nostocoides veronense</name>
    <dbReference type="NCBI Taxonomy" id="330836"/>
    <lineage>
        <taxon>Bacteria</taxon>
        <taxon>Bacillati</taxon>
        <taxon>Actinomycetota</taxon>
        <taxon>Actinomycetes</taxon>
        <taxon>Micrococcales</taxon>
        <taxon>Intrasporangiaceae</taxon>
        <taxon>Nostocoides</taxon>
    </lineage>
</organism>
<gene>
    <name evidence="3" type="primary">treY</name>
    <name evidence="3" type="ORF">GCM10009811_09190</name>
</gene>
<dbReference type="SUPFAM" id="SSF51445">
    <property type="entry name" value="(Trans)glycosidases"/>
    <property type="match status" value="1"/>
</dbReference>
<evidence type="ECO:0000313" key="4">
    <source>
        <dbReference type="Proteomes" id="UP001499938"/>
    </source>
</evidence>
<proteinExistence type="predicted"/>
<keyword evidence="4" id="KW-1185">Reference proteome</keyword>
<dbReference type="InterPro" id="IPR017853">
    <property type="entry name" value="GH"/>
</dbReference>
<dbReference type="Gene3D" id="3.30.1590.10">
    <property type="entry name" value="Maltooligosyl trehalose synthase, domain 2"/>
    <property type="match status" value="1"/>
</dbReference>
<dbReference type="Gene3D" id="1.10.150.200">
    <property type="entry name" value="Maltooligosyl trehalose synthase, domain 3"/>
    <property type="match status" value="1"/>
</dbReference>
<evidence type="ECO:0000313" key="3">
    <source>
        <dbReference type="EMBL" id="GAA1786277.1"/>
    </source>
</evidence>
<dbReference type="RefSeq" id="WP_344081961.1">
    <property type="nucleotide sequence ID" value="NZ_BAAAPO010000015.1"/>
</dbReference>
<dbReference type="Pfam" id="PF00128">
    <property type="entry name" value="Alpha-amylase"/>
    <property type="match status" value="1"/>
</dbReference>
<dbReference type="InterPro" id="IPR012767">
    <property type="entry name" value="Trehalose_TreY"/>
</dbReference>
<protein>
    <submittedName>
        <fullName evidence="3">Malto-oligosyltrehalose synthase</fullName>
    </submittedName>
</protein>
<dbReference type="InterPro" id="IPR006047">
    <property type="entry name" value="GH13_cat_dom"/>
</dbReference>
<dbReference type="Gene3D" id="3.20.20.80">
    <property type="entry name" value="Glycosidases"/>
    <property type="match status" value="1"/>
</dbReference>